<dbReference type="RefSeq" id="WP_143000673.1">
    <property type="nucleotide sequence ID" value="NZ_FNHR01000025.1"/>
</dbReference>
<dbReference type="EMBL" id="FUXA01000025">
    <property type="protein sequence ID" value="SKA06124.1"/>
    <property type="molecule type" value="Genomic_DNA"/>
</dbReference>
<dbReference type="Proteomes" id="UP000189857">
    <property type="component" value="Unassembled WGS sequence"/>
</dbReference>
<reference evidence="1 2" key="1">
    <citation type="submission" date="2017-02" db="EMBL/GenBank/DDBJ databases">
        <authorList>
            <person name="Peterson S.W."/>
        </authorList>
    </citation>
    <scope>NUCLEOTIDE SEQUENCE [LARGE SCALE GENOMIC DNA]</scope>
    <source>
        <strain evidence="1 2">ATCC 17233</strain>
    </source>
</reference>
<accession>A0A1T4QR11</accession>
<protein>
    <submittedName>
        <fullName evidence="1">Uncharacterized protein</fullName>
    </submittedName>
</protein>
<sequence length="178" mass="20919">MDGLYSVTLMELEDYSMCKTWVFDNKKSSYIFLCNLYEKIWKKHYIPNEDGTYNVIEKKSAHPNIEDYKSINFSEGEYYNIYFKDGTEIMFGICKVNSERIQTEKPNTPKEYMSYVGEDMAEAFEIAEQMIKNPDEITFGDMIWLCKCVGMGKDIMNAKEGKWLDVVEDALRKLGYRI</sequence>
<organism evidence="1 2">
    <name type="scientific">Eubacterium ruminantium</name>
    <dbReference type="NCBI Taxonomy" id="42322"/>
    <lineage>
        <taxon>Bacteria</taxon>
        <taxon>Bacillati</taxon>
        <taxon>Bacillota</taxon>
        <taxon>Clostridia</taxon>
        <taxon>Eubacteriales</taxon>
        <taxon>Eubacteriaceae</taxon>
        <taxon>Eubacterium</taxon>
    </lineage>
</organism>
<gene>
    <name evidence="1" type="ORF">SAMN02745110_02481</name>
</gene>
<name>A0A1T4QR11_9FIRM</name>
<evidence type="ECO:0000313" key="1">
    <source>
        <dbReference type="EMBL" id="SKA06124.1"/>
    </source>
</evidence>
<dbReference type="AlphaFoldDB" id="A0A1T4QR11"/>
<proteinExistence type="predicted"/>
<keyword evidence="2" id="KW-1185">Reference proteome</keyword>
<evidence type="ECO:0000313" key="2">
    <source>
        <dbReference type="Proteomes" id="UP000189857"/>
    </source>
</evidence>